<keyword evidence="3" id="KW-1185">Reference proteome</keyword>
<dbReference type="AlphaFoldDB" id="A0A5B7FVM9"/>
<dbReference type="EMBL" id="VSRR010008846">
    <property type="protein sequence ID" value="MPC49389.1"/>
    <property type="molecule type" value="Genomic_DNA"/>
</dbReference>
<evidence type="ECO:0000313" key="3">
    <source>
        <dbReference type="Proteomes" id="UP000324222"/>
    </source>
</evidence>
<feature type="chain" id="PRO_5022674500" description="Secreted protein" evidence="1">
    <location>
        <begin position="18"/>
        <end position="78"/>
    </location>
</feature>
<comment type="caution">
    <text evidence="2">The sequence shown here is derived from an EMBL/GenBank/DDBJ whole genome shotgun (WGS) entry which is preliminary data.</text>
</comment>
<evidence type="ECO:0000256" key="1">
    <source>
        <dbReference type="SAM" id="SignalP"/>
    </source>
</evidence>
<organism evidence="2 3">
    <name type="scientific">Portunus trituberculatus</name>
    <name type="common">Swimming crab</name>
    <name type="synonym">Neptunus trituberculatus</name>
    <dbReference type="NCBI Taxonomy" id="210409"/>
    <lineage>
        <taxon>Eukaryota</taxon>
        <taxon>Metazoa</taxon>
        <taxon>Ecdysozoa</taxon>
        <taxon>Arthropoda</taxon>
        <taxon>Crustacea</taxon>
        <taxon>Multicrustacea</taxon>
        <taxon>Malacostraca</taxon>
        <taxon>Eumalacostraca</taxon>
        <taxon>Eucarida</taxon>
        <taxon>Decapoda</taxon>
        <taxon>Pleocyemata</taxon>
        <taxon>Brachyura</taxon>
        <taxon>Eubrachyura</taxon>
        <taxon>Portunoidea</taxon>
        <taxon>Portunidae</taxon>
        <taxon>Portuninae</taxon>
        <taxon>Portunus</taxon>
    </lineage>
</organism>
<feature type="signal peptide" evidence="1">
    <location>
        <begin position="1"/>
        <end position="17"/>
    </location>
</feature>
<name>A0A5B7FVM9_PORTR</name>
<dbReference type="Proteomes" id="UP000324222">
    <property type="component" value="Unassembled WGS sequence"/>
</dbReference>
<reference evidence="2 3" key="1">
    <citation type="submission" date="2019-05" db="EMBL/GenBank/DDBJ databases">
        <title>Another draft genome of Portunus trituberculatus and its Hox gene families provides insights of decapod evolution.</title>
        <authorList>
            <person name="Jeong J.-H."/>
            <person name="Song I."/>
            <person name="Kim S."/>
            <person name="Choi T."/>
            <person name="Kim D."/>
            <person name="Ryu S."/>
            <person name="Kim W."/>
        </authorList>
    </citation>
    <scope>NUCLEOTIDE SEQUENCE [LARGE SCALE GENOMIC DNA]</scope>
    <source>
        <tissue evidence="2">Muscle</tissue>
    </source>
</reference>
<accession>A0A5B7FVM9</accession>
<protein>
    <recommendedName>
        <fullName evidence="4">Secreted protein</fullName>
    </recommendedName>
</protein>
<proteinExistence type="predicted"/>
<evidence type="ECO:0008006" key="4">
    <source>
        <dbReference type="Google" id="ProtNLM"/>
    </source>
</evidence>
<sequence length="78" mass="8824">MLVVMAVVMVEVVRVNGVLDTWDCTTPRSSLKTEQQLRQSEEGSGVEGKSHLHCIAEDLIVLSRRVMVISSWCYFRTL</sequence>
<gene>
    <name evidence="2" type="ORF">E2C01_043188</name>
</gene>
<evidence type="ECO:0000313" key="2">
    <source>
        <dbReference type="EMBL" id="MPC49389.1"/>
    </source>
</evidence>
<keyword evidence="1" id="KW-0732">Signal</keyword>